<keyword evidence="11" id="KW-0479">Metal-binding</keyword>
<feature type="binding site" evidence="11">
    <location>
        <position position="57"/>
    </location>
    <ligand>
        <name>substrate</name>
    </ligand>
</feature>
<dbReference type="PANTHER" id="PTHR21087">
    <property type="entry name" value="SHIKIMATE KINASE"/>
    <property type="match status" value="1"/>
</dbReference>
<dbReference type="SUPFAM" id="SSF52540">
    <property type="entry name" value="P-loop containing nucleoside triphosphate hydrolases"/>
    <property type="match status" value="1"/>
</dbReference>
<dbReference type="GO" id="GO:0005524">
    <property type="term" value="F:ATP binding"/>
    <property type="evidence" value="ECO:0007669"/>
    <property type="project" value="UniProtKB-UniRule"/>
</dbReference>
<comment type="function">
    <text evidence="11">Catalyzes the specific phosphorylation of the 3-hydroxyl group of shikimic acid using ATP as a cosubstrate.</text>
</comment>
<comment type="caution">
    <text evidence="11">Lacks conserved residue(s) required for the propagation of feature annotation.</text>
</comment>
<organism evidence="12 13">
    <name type="scientific">Psittacicella hinzii</name>
    <dbReference type="NCBI Taxonomy" id="2028575"/>
    <lineage>
        <taxon>Bacteria</taxon>
        <taxon>Pseudomonadati</taxon>
        <taxon>Pseudomonadota</taxon>
        <taxon>Gammaproteobacteria</taxon>
        <taxon>Pasteurellales</taxon>
        <taxon>Psittacicellaceae</taxon>
        <taxon>Psittacicella</taxon>
    </lineage>
</organism>
<evidence type="ECO:0000256" key="9">
    <source>
        <dbReference type="ARBA" id="ARBA00023141"/>
    </source>
</evidence>
<evidence type="ECO:0000256" key="8">
    <source>
        <dbReference type="ARBA" id="ARBA00022840"/>
    </source>
</evidence>
<gene>
    <name evidence="11" type="primary">aroK</name>
    <name evidence="12" type="ORF">CKF58_05420</name>
</gene>
<evidence type="ECO:0000256" key="4">
    <source>
        <dbReference type="ARBA" id="ARBA00022605"/>
    </source>
</evidence>
<dbReference type="Pfam" id="PF01202">
    <property type="entry name" value="SKI"/>
    <property type="match status" value="1"/>
</dbReference>
<dbReference type="HAMAP" id="MF_00109">
    <property type="entry name" value="Shikimate_kinase"/>
    <property type="match status" value="1"/>
</dbReference>
<keyword evidence="13" id="KW-1185">Reference proteome</keyword>
<keyword evidence="11" id="KW-0963">Cytoplasm</keyword>
<keyword evidence="6 11" id="KW-0547">Nucleotide-binding</keyword>
<feature type="binding site" evidence="11">
    <location>
        <begin position="11"/>
        <end position="16"/>
    </location>
    <ligand>
        <name>ATP</name>
        <dbReference type="ChEBI" id="CHEBI:30616"/>
    </ligand>
</feature>
<comment type="subcellular location">
    <subcellularLocation>
        <location evidence="11">Cytoplasm</location>
    </subcellularLocation>
</comment>
<feature type="binding site" evidence="11">
    <location>
        <position position="79"/>
    </location>
    <ligand>
        <name>substrate</name>
    </ligand>
</feature>
<dbReference type="PROSITE" id="PS01128">
    <property type="entry name" value="SHIKIMATE_KINASE"/>
    <property type="match status" value="1"/>
</dbReference>
<keyword evidence="11" id="KW-0460">Magnesium</keyword>
<reference evidence="12 13" key="1">
    <citation type="submission" date="2017-08" db="EMBL/GenBank/DDBJ databases">
        <title>Reclassification of Bisgaard taxon 37 and 44.</title>
        <authorList>
            <person name="Christensen H."/>
        </authorList>
    </citation>
    <scope>NUCLEOTIDE SEQUENCE [LARGE SCALE GENOMIC DNA]</scope>
    <source>
        <strain evidence="12 13">111</strain>
    </source>
</reference>
<keyword evidence="9 11" id="KW-0057">Aromatic amino acid biosynthesis</keyword>
<evidence type="ECO:0000256" key="7">
    <source>
        <dbReference type="ARBA" id="ARBA00022777"/>
    </source>
</evidence>
<evidence type="ECO:0000313" key="13">
    <source>
        <dbReference type="Proteomes" id="UP000265916"/>
    </source>
</evidence>
<dbReference type="GO" id="GO:0009423">
    <property type="term" value="P:chorismate biosynthetic process"/>
    <property type="evidence" value="ECO:0007669"/>
    <property type="project" value="UniProtKB-UniRule"/>
</dbReference>
<comment type="pathway">
    <text evidence="1 11">Metabolic intermediate biosynthesis; chorismate biosynthesis; chorismate from D-erythrose 4-phosphate and phosphoenolpyruvate: step 5/7.</text>
</comment>
<dbReference type="AlphaFoldDB" id="A0A3A1YHA1"/>
<evidence type="ECO:0000256" key="5">
    <source>
        <dbReference type="ARBA" id="ARBA00022679"/>
    </source>
</evidence>
<protein>
    <recommendedName>
        <fullName evidence="3 11">Shikimate kinase</fullName>
        <shortName evidence="11">SK</shortName>
        <ecNumber evidence="3 11">2.7.1.71</ecNumber>
    </recommendedName>
</protein>
<evidence type="ECO:0000256" key="6">
    <source>
        <dbReference type="ARBA" id="ARBA00022741"/>
    </source>
</evidence>
<comment type="cofactor">
    <cofactor evidence="11">
        <name>Mg(2+)</name>
        <dbReference type="ChEBI" id="CHEBI:18420"/>
    </cofactor>
    <text evidence="11">Binds 1 Mg(2+) ion per subunit.</text>
</comment>
<evidence type="ECO:0000256" key="1">
    <source>
        <dbReference type="ARBA" id="ARBA00004842"/>
    </source>
</evidence>
<dbReference type="OrthoDB" id="9800332at2"/>
<proteinExistence type="inferred from homology"/>
<evidence type="ECO:0000256" key="3">
    <source>
        <dbReference type="ARBA" id="ARBA00012154"/>
    </source>
</evidence>
<dbReference type="UniPathway" id="UPA00053">
    <property type="reaction ID" value="UER00088"/>
</dbReference>
<name>A0A3A1YHA1_9GAMM</name>
<evidence type="ECO:0000256" key="11">
    <source>
        <dbReference type="HAMAP-Rule" id="MF_00109"/>
    </source>
</evidence>
<dbReference type="CDD" id="cd00464">
    <property type="entry name" value="SK"/>
    <property type="match status" value="1"/>
</dbReference>
<dbReference type="GO" id="GO:0008652">
    <property type="term" value="P:amino acid biosynthetic process"/>
    <property type="evidence" value="ECO:0007669"/>
    <property type="project" value="UniProtKB-KW"/>
</dbReference>
<dbReference type="GO" id="GO:0000287">
    <property type="term" value="F:magnesium ion binding"/>
    <property type="evidence" value="ECO:0007669"/>
    <property type="project" value="UniProtKB-UniRule"/>
</dbReference>
<dbReference type="GO" id="GO:0004765">
    <property type="term" value="F:shikimate kinase activity"/>
    <property type="evidence" value="ECO:0007669"/>
    <property type="project" value="UniProtKB-UniRule"/>
</dbReference>
<comment type="similarity">
    <text evidence="2 11">Belongs to the shikimate kinase family.</text>
</comment>
<dbReference type="EMBL" id="NRJG01000097">
    <property type="protein sequence ID" value="RIY37065.1"/>
    <property type="molecule type" value="Genomic_DNA"/>
</dbReference>
<keyword evidence="5 11" id="KW-0808">Transferase</keyword>
<keyword evidence="8 11" id="KW-0067">ATP-binding</keyword>
<accession>A0A3A1YHA1</accession>
<dbReference type="Proteomes" id="UP000265916">
    <property type="component" value="Unassembled WGS sequence"/>
</dbReference>
<evidence type="ECO:0000313" key="12">
    <source>
        <dbReference type="EMBL" id="RIY37065.1"/>
    </source>
</evidence>
<dbReference type="InterPro" id="IPR023000">
    <property type="entry name" value="Shikimate_kinase_CS"/>
</dbReference>
<comment type="catalytic activity">
    <reaction evidence="10 11">
        <text>shikimate + ATP = 3-phosphoshikimate + ADP + H(+)</text>
        <dbReference type="Rhea" id="RHEA:13121"/>
        <dbReference type="ChEBI" id="CHEBI:15378"/>
        <dbReference type="ChEBI" id="CHEBI:30616"/>
        <dbReference type="ChEBI" id="CHEBI:36208"/>
        <dbReference type="ChEBI" id="CHEBI:145989"/>
        <dbReference type="ChEBI" id="CHEBI:456216"/>
        <dbReference type="EC" id="2.7.1.71"/>
    </reaction>
</comment>
<dbReference type="GO" id="GO:0009073">
    <property type="term" value="P:aromatic amino acid family biosynthetic process"/>
    <property type="evidence" value="ECO:0007669"/>
    <property type="project" value="UniProtKB-KW"/>
</dbReference>
<dbReference type="EC" id="2.7.1.71" evidence="3 11"/>
<feature type="binding site" evidence="11">
    <location>
        <position position="33"/>
    </location>
    <ligand>
        <name>substrate</name>
    </ligand>
</feature>
<dbReference type="GO" id="GO:0005829">
    <property type="term" value="C:cytosol"/>
    <property type="evidence" value="ECO:0007669"/>
    <property type="project" value="TreeGrafter"/>
</dbReference>
<comment type="subunit">
    <text evidence="11">Monomer.</text>
</comment>
<dbReference type="PRINTS" id="PR01100">
    <property type="entry name" value="SHIKIMTKNASE"/>
</dbReference>
<feature type="binding site" evidence="11">
    <location>
        <position position="143"/>
    </location>
    <ligand>
        <name>substrate</name>
    </ligand>
</feature>
<evidence type="ECO:0000256" key="10">
    <source>
        <dbReference type="ARBA" id="ARBA00048567"/>
    </source>
</evidence>
<dbReference type="RefSeq" id="WP_119531751.1">
    <property type="nucleotide sequence ID" value="NZ_JBHSSP010000001.1"/>
</dbReference>
<dbReference type="PANTHER" id="PTHR21087:SF16">
    <property type="entry name" value="SHIKIMATE KINASE 1, CHLOROPLASTIC"/>
    <property type="match status" value="1"/>
</dbReference>
<keyword evidence="4 11" id="KW-0028">Amino-acid biosynthesis</keyword>
<sequence>MKNVYLVGHMGAGKTTIGQELAKNLNINFVDTDRNLERMYNMPVTEIFKTRGEQEFRIYETASLLQTTLVDSTIVSTGGGILMRPCNGKYMKEAGLVIYLRMSEATQLDRLTRDKELKTRPIVASCKTKEELQQRIKYLHQERNLAYEYFADFAIDVDKKSVNSIVFTIANFLEANRLIIERNEHRGRFNTNEPHYSPYSRRRVQAKKIRIVEDI</sequence>
<dbReference type="InterPro" id="IPR000623">
    <property type="entry name" value="Shikimate_kinase/TSH1"/>
</dbReference>
<comment type="caution">
    <text evidence="12">The sequence shown here is derived from an EMBL/GenBank/DDBJ whole genome shotgun (WGS) entry which is preliminary data.</text>
</comment>
<keyword evidence="7 11" id="KW-0418">Kinase</keyword>
<evidence type="ECO:0000256" key="2">
    <source>
        <dbReference type="ARBA" id="ARBA00006997"/>
    </source>
</evidence>
<dbReference type="Gene3D" id="3.40.50.300">
    <property type="entry name" value="P-loop containing nucleotide triphosphate hydrolases"/>
    <property type="match status" value="1"/>
</dbReference>
<dbReference type="InterPro" id="IPR027417">
    <property type="entry name" value="P-loop_NTPase"/>
</dbReference>
<feature type="binding site" evidence="11">
    <location>
        <position position="15"/>
    </location>
    <ligand>
        <name>Mg(2+)</name>
        <dbReference type="ChEBI" id="CHEBI:18420"/>
    </ligand>
</feature>
<dbReference type="InterPro" id="IPR031322">
    <property type="entry name" value="Shikimate/glucono_kinase"/>
</dbReference>
<feature type="binding site" evidence="11">
    <location>
        <position position="120"/>
    </location>
    <ligand>
        <name>ATP</name>
        <dbReference type="ChEBI" id="CHEBI:30616"/>
    </ligand>
</feature>